<dbReference type="Gene3D" id="3.40.50.300">
    <property type="entry name" value="P-loop containing nucleotide triphosphate hydrolases"/>
    <property type="match status" value="2"/>
</dbReference>
<dbReference type="GO" id="GO:0003676">
    <property type="term" value="F:nucleic acid binding"/>
    <property type="evidence" value="ECO:0007669"/>
    <property type="project" value="InterPro"/>
</dbReference>
<evidence type="ECO:0000256" key="3">
    <source>
        <dbReference type="SAM" id="MobiDB-lite"/>
    </source>
</evidence>
<dbReference type="SMR" id="A0A194VKB2"/>
<keyword evidence="2" id="KW-0479">Metal-binding</keyword>
<sequence length="1302" mass="145120">MNMATTQLLTVPDGLRLLFCTTCYNVVDANKTAIQNHLNKHEIASEDVAAAVDYASRQLGRLDEGTTSRGWNRIIEQLPREPVRRIPFLRVQDIIRCDDCGKCTLDNKQMSKHVNESHGGSAISAKTRGHALRMGSTTRYVAVTGDGNKATINMSMEALYQITKDEKPETEPITCPTTMDANSFIEVLGFGRYLAGRDPQDIVNSIQHNEIDTRVGLILSQLKLMLAGIRGDMAEEGDIVLSQLRKRSHDVDMRKVGPFRYDIQNKTLINNYAPTFGKILKHMWSMHKWTGAGDPPCQLTPEQHRAIDKAVNCEWDDDELDTEELIYDVIRSILSHDLRSTGFESVVVSSMAAMAIDTYTRGWKTARMFGNHFSAFIKIALMMVYGMTVREMRRSAVDEEDRLSVLRENMHKYVYYPADNQTGGQLPLTICFDMEDKVIKVRSGESPQANIEWSGDSRTVLCGFGIQAKCRDIGEMMEANLTHLEEDMEKLLFGKSVYSKEVVEVIPEDLGTILDDKRNETVGFSFLQHKQNQAMASAAERFLLRSIDRDAELKKRWLPGRLLNGGESKRYMGLAETARKRLALGVYWGSGQPVRGTEIMSLRWKNTSAGGARNILIHDGAVATRTAYNKSRWREKTRTSHIWRRLTARCSRLIVIWIAVILPFLEFLEDINCEGGDGKEKELSNGYLFSKTTTGKEEVIGTNPITEELKKVTAVQFGKGINLQEMRHILIGFAHRFVDTKAAADELAIRPDLQDDSGDKEVCDMVDEQAGHSAYAGRVYYAIEFDQGAKFDRAMFLSTATINLFRVSGTKRKGVGDDDGDNTVAEALQQGRRQELGRVLRNPAELESVLACGSRIRLRDHQRRVLMALAGNTAGDIVHVAPTGSGKSMSFMLPALLSSGGRFILIEPTRALQDDMSRRLEEANINAYNWRPTLTDRSDKLEVTKVVVVTPESFEGRAFQNTVNHWNARQEIDLVILDEAHEVLNSEFRDTYNRIGEVMHGTASVRLYLTGTLPLSREGAFKAKLGLDERATFIRERCSNPGHGYSFFDDPAGDRFIPLARNKLERLRKGDSAIFFFKGIDECWDAAQQLQLPSYHRHVVDKETVIAQWREEKGAICATSALLTGLDIPNITLIIFKGAFSLMDIIQGFGRARGVASVMLIANKKALGSKELSGFAVAECRRQYIQEQMDGDGAPCSTGDNPCDNCSRHMASAATESHPGQQTTPQQWGSSEASSRLTGTTAFTQTGLSDLRQYSSVYGQAQTPSPGPKGSLTAKNYMAQHAGSLRSGTGIVATTVITNRHT</sequence>
<dbReference type="GO" id="GO:0005694">
    <property type="term" value="C:chromosome"/>
    <property type="evidence" value="ECO:0007669"/>
    <property type="project" value="TreeGrafter"/>
</dbReference>
<dbReference type="SUPFAM" id="SSF52540">
    <property type="entry name" value="P-loop containing nucleoside triphosphate hydrolases"/>
    <property type="match status" value="1"/>
</dbReference>
<evidence type="ECO:0000313" key="7">
    <source>
        <dbReference type="Proteomes" id="UP000078559"/>
    </source>
</evidence>
<dbReference type="InterPro" id="IPR014001">
    <property type="entry name" value="Helicase_ATP-bd"/>
</dbReference>
<accession>A0A194VKB2</accession>
<protein>
    <submittedName>
        <fullName evidence="6">Uncharacterized protein</fullName>
    </submittedName>
</protein>
<dbReference type="Proteomes" id="UP000078559">
    <property type="component" value="Unassembled WGS sequence"/>
</dbReference>
<feature type="compositionally biased region" description="Polar residues" evidence="3">
    <location>
        <begin position="1214"/>
        <end position="1236"/>
    </location>
</feature>
<proteinExistence type="inferred from homology"/>
<name>A0A194VKB2_CYTMA</name>
<dbReference type="GO" id="GO:0008270">
    <property type="term" value="F:zinc ion binding"/>
    <property type="evidence" value="ECO:0007669"/>
    <property type="project" value="UniProtKB-KW"/>
</dbReference>
<dbReference type="GO" id="GO:0043138">
    <property type="term" value="F:3'-5' DNA helicase activity"/>
    <property type="evidence" value="ECO:0007669"/>
    <property type="project" value="TreeGrafter"/>
</dbReference>
<feature type="domain" description="C2H2-type" evidence="4">
    <location>
        <begin position="95"/>
        <end position="123"/>
    </location>
</feature>
<dbReference type="Pfam" id="PF12013">
    <property type="entry name" value="OrsD"/>
    <property type="match status" value="1"/>
</dbReference>
<dbReference type="PROSITE" id="PS51192">
    <property type="entry name" value="HELICASE_ATP_BIND_1"/>
    <property type="match status" value="1"/>
</dbReference>
<dbReference type="InterPro" id="IPR013087">
    <property type="entry name" value="Znf_C2H2_type"/>
</dbReference>
<feature type="region of interest" description="Disordered" evidence="3">
    <location>
        <begin position="1212"/>
        <end position="1236"/>
    </location>
</feature>
<reference evidence="6" key="1">
    <citation type="submission" date="2014-12" db="EMBL/GenBank/DDBJ databases">
        <title>Genome Sequence of Valsa Canker Pathogens Uncovers a Specific Adaption of Colonization on Woody Bark.</title>
        <authorList>
            <person name="Yin Z."/>
            <person name="Liu H."/>
            <person name="Gao X."/>
            <person name="Li Z."/>
            <person name="Song N."/>
            <person name="Ke X."/>
            <person name="Dai Q."/>
            <person name="Wu Y."/>
            <person name="Sun Y."/>
            <person name="Xu J.-R."/>
            <person name="Kang Z.K."/>
            <person name="Wang L."/>
            <person name="Huang L."/>
        </authorList>
    </citation>
    <scope>NUCLEOTIDE SEQUENCE [LARGE SCALE GENOMIC DNA]</scope>
    <source>
        <strain evidence="6">03-8</strain>
    </source>
</reference>
<dbReference type="InterPro" id="IPR022698">
    <property type="entry name" value="OrsD"/>
</dbReference>
<feature type="domain" description="Helicase ATP-binding" evidence="5">
    <location>
        <begin position="868"/>
        <end position="1031"/>
    </location>
</feature>
<dbReference type="InterPro" id="IPR027417">
    <property type="entry name" value="P-loop_NTPase"/>
</dbReference>
<dbReference type="GO" id="GO:0009378">
    <property type="term" value="F:four-way junction helicase activity"/>
    <property type="evidence" value="ECO:0007669"/>
    <property type="project" value="TreeGrafter"/>
</dbReference>
<dbReference type="SMART" id="SM00487">
    <property type="entry name" value="DEXDc"/>
    <property type="match status" value="1"/>
</dbReference>
<keyword evidence="2" id="KW-0863">Zinc-finger</keyword>
<dbReference type="GO" id="GO:0005737">
    <property type="term" value="C:cytoplasm"/>
    <property type="evidence" value="ECO:0007669"/>
    <property type="project" value="TreeGrafter"/>
</dbReference>
<evidence type="ECO:0000256" key="2">
    <source>
        <dbReference type="PROSITE-ProRule" id="PRU00042"/>
    </source>
</evidence>
<dbReference type="PANTHER" id="PTHR13710">
    <property type="entry name" value="DNA HELICASE RECQ FAMILY MEMBER"/>
    <property type="match status" value="1"/>
</dbReference>
<dbReference type="PANTHER" id="PTHR13710:SF154">
    <property type="entry name" value="RECQ HELICASE, PUTATIVE (AFU_ORTHOLOGUE AFUA_6G14720)-RELATED"/>
    <property type="match status" value="1"/>
</dbReference>
<dbReference type="EMBL" id="KN796144">
    <property type="protein sequence ID" value="KUI64437.1"/>
    <property type="molecule type" value="Genomic_DNA"/>
</dbReference>
<evidence type="ECO:0000313" key="6">
    <source>
        <dbReference type="EMBL" id="KUI64437.1"/>
    </source>
</evidence>
<dbReference type="GO" id="GO:0000724">
    <property type="term" value="P:double-strand break repair via homologous recombination"/>
    <property type="evidence" value="ECO:0007669"/>
    <property type="project" value="TreeGrafter"/>
</dbReference>
<keyword evidence="2" id="KW-0862">Zinc</keyword>
<dbReference type="OrthoDB" id="4778084at2759"/>
<evidence type="ECO:0000259" key="4">
    <source>
        <dbReference type="PROSITE" id="PS50157"/>
    </source>
</evidence>
<keyword evidence="7" id="KW-1185">Reference proteome</keyword>
<dbReference type="PROSITE" id="PS50157">
    <property type="entry name" value="ZINC_FINGER_C2H2_2"/>
    <property type="match status" value="1"/>
</dbReference>
<dbReference type="InterPro" id="IPR011545">
    <property type="entry name" value="DEAD/DEAH_box_helicase_dom"/>
</dbReference>
<dbReference type="Pfam" id="PF00270">
    <property type="entry name" value="DEAD"/>
    <property type="match status" value="1"/>
</dbReference>
<evidence type="ECO:0000259" key="5">
    <source>
        <dbReference type="PROSITE" id="PS51192"/>
    </source>
</evidence>
<comment type="similarity">
    <text evidence="1">Belongs to the helicase family. RecQ subfamily.</text>
</comment>
<evidence type="ECO:0000256" key="1">
    <source>
        <dbReference type="ARBA" id="ARBA00005446"/>
    </source>
</evidence>
<gene>
    <name evidence="6" type="ORF">VM1G_11234</name>
</gene>
<dbReference type="GO" id="GO:0005524">
    <property type="term" value="F:ATP binding"/>
    <property type="evidence" value="ECO:0007669"/>
    <property type="project" value="InterPro"/>
</dbReference>
<organism evidence="6 7">
    <name type="scientific">Cytospora mali</name>
    <name type="common">Apple Valsa canker fungus</name>
    <name type="synonym">Valsa mali</name>
    <dbReference type="NCBI Taxonomy" id="578113"/>
    <lineage>
        <taxon>Eukaryota</taxon>
        <taxon>Fungi</taxon>
        <taxon>Dikarya</taxon>
        <taxon>Ascomycota</taxon>
        <taxon>Pezizomycotina</taxon>
        <taxon>Sordariomycetes</taxon>
        <taxon>Sordariomycetidae</taxon>
        <taxon>Diaporthales</taxon>
        <taxon>Cytosporaceae</taxon>
        <taxon>Cytospora</taxon>
    </lineage>
</organism>